<dbReference type="AlphaFoldDB" id="A0A937VXS1"/>
<protein>
    <recommendedName>
        <fullName evidence="2">(d)CMP kinase</fullName>
        <ecNumber evidence="2">2.7.4.25</ecNumber>
    </recommendedName>
</protein>
<dbReference type="Proteomes" id="UP000712673">
    <property type="component" value="Unassembled WGS sequence"/>
</dbReference>
<feature type="domain" description="Cytidylate kinase" evidence="9">
    <location>
        <begin position="37"/>
        <end position="214"/>
    </location>
</feature>
<evidence type="ECO:0000256" key="2">
    <source>
        <dbReference type="ARBA" id="ARBA00012906"/>
    </source>
</evidence>
<dbReference type="GO" id="GO:0005524">
    <property type="term" value="F:ATP binding"/>
    <property type="evidence" value="ECO:0007669"/>
    <property type="project" value="UniProtKB-KW"/>
</dbReference>
<dbReference type="InterPro" id="IPR003136">
    <property type="entry name" value="Cytidylate_kin"/>
</dbReference>
<evidence type="ECO:0000256" key="8">
    <source>
        <dbReference type="ARBA" id="ARBA00048478"/>
    </source>
</evidence>
<dbReference type="EMBL" id="VGLS01000081">
    <property type="protein sequence ID" value="MBM3222996.1"/>
    <property type="molecule type" value="Genomic_DNA"/>
</dbReference>
<dbReference type="InterPro" id="IPR011994">
    <property type="entry name" value="Cytidylate_kinase_dom"/>
</dbReference>
<evidence type="ECO:0000313" key="10">
    <source>
        <dbReference type="EMBL" id="MBM3222996.1"/>
    </source>
</evidence>
<dbReference type="CDD" id="cd02020">
    <property type="entry name" value="CMPK"/>
    <property type="match status" value="1"/>
</dbReference>
<keyword evidence="6" id="KW-0067">ATP-binding</keyword>
<keyword evidence="5 10" id="KW-0418">Kinase</keyword>
<dbReference type="SUPFAM" id="SSF52540">
    <property type="entry name" value="P-loop containing nucleoside triphosphate hydrolases"/>
    <property type="match status" value="1"/>
</dbReference>
<accession>A0A937VXS1</accession>
<dbReference type="Gene3D" id="3.40.50.300">
    <property type="entry name" value="P-loop containing nucleotide triphosphate hydrolases"/>
    <property type="match status" value="1"/>
</dbReference>
<comment type="similarity">
    <text evidence="1">Belongs to the cytidylate kinase family. Type 1 subfamily.</text>
</comment>
<keyword evidence="3 10" id="KW-0808">Transferase</keyword>
<dbReference type="GO" id="GO:0006139">
    <property type="term" value="P:nucleobase-containing compound metabolic process"/>
    <property type="evidence" value="ECO:0007669"/>
    <property type="project" value="InterPro"/>
</dbReference>
<gene>
    <name evidence="10" type="primary">cmk</name>
    <name evidence="10" type="ORF">FJZ47_04215</name>
</gene>
<dbReference type="Pfam" id="PF02224">
    <property type="entry name" value="Cytidylate_kin"/>
    <property type="match status" value="1"/>
</dbReference>
<dbReference type="GO" id="GO:0036431">
    <property type="term" value="F:dCMP kinase activity"/>
    <property type="evidence" value="ECO:0007669"/>
    <property type="project" value="InterPro"/>
</dbReference>
<evidence type="ECO:0000313" key="11">
    <source>
        <dbReference type="Proteomes" id="UP000712673"/>
    </source>
</evidence>
<evidence type="ECO:0000256" key="7">
    <source>
        <dbReference type="ARBA" id="ARBA00047615"/>
    </source>
</evidence>
<sequence length="214" mass="22950">MYMRPAYKPGKTWHTQRLGEEMSAVKQPRQPGSQVVIAIDGPAGAGKSTVARRLAEVLGYDYVDSGAMYRAAGWLVQTYALPLESPAAIIACLEQTPITLTCSAGKTAIWVGGQCVTAQVRGEAISRAASAVATMPGVRQALTAQLRHMGAQTSVVMEGRDIGTVVFPDATMKFFLDASPAQRGQRRFQELQHTGSTATLEQVVEAIAARDRQD</sequence>
<dbReference type="EC" id="2.7.4.25" evidence="2"/>
<dbReference type="NCBIfam" id="TIGR00017">
    <property type="entry name" value="cmk"/>
    <property type="match status" value="1"/>
</dbReference>
<evidence type="ECO:0000256" key="6">
    <source>
        <dbReference type="ARBA" id="ARBA00022840"/>
    </source>
</evidence>
<proteinExistence type="inferred from homology"/>
<reference evidence="10" key="1">
    <citation type="submission" date="2019-03" db="EMBL/GenBank/DDBJ databases">
        <title>Lake Tanganyika Metagenome-Assembled Genomes (MAGs).</title>
        <authorList>
            <person name="Tran P."/>
        </authorList>
    </citation>
    <scope>NUCLEOTIDE SEQUENCE</scope>
    <source>
        <strain evidence="10">K_DeepCast_65m_m2_066</strain>
    </source>
</reference>
<evidence type="ECO:0000256" key="5">
    <source>
        <dbReference type="ARBA" id="ARBA00022777"/>
    </source>
</evidence>
<organism evidence="10 11">
    <name type="scientific">Tectimicrobiota bacterium</name>
    <dbReference type="NCBI Taxonomy" id="2528274"/>
    <lineage>
        <taxon>Bacteria</taxon>
        <taxon>Pseudomonadati</taxon>
        <taxon>Nitrospinota/Tectimicrobiota group</taxon>
        <taxon>Candidatus Tectimicrobiota</taxon>
    </lineage>
</organism>
<name>A0A937VXS1_UNCTE</name>
<comment type="caution">
    <text evidence="10">The sequence shown here is derived from an EMBL/GenBank/DDBJ whole genome shotgun (WGS) entry which is preliminary data.</text>
</comment>
<comment type="catalytic activity">
    <reaction evidence="7">
        <text>dCMP + ATP = dCDP + ADP</text>
        <dbReference type="Rhea" id="RHEA:25094"/>
        <dbReference type="ChEBI" id="CHEBI:30616"/>
        <dbReference type="ChEBI" id="CHEBI:57566"/>
        <dbReference type="ChEBI" id="CHEBI:58593"/>
        <dbReference type="ChEBI" id="CHEBI:456216"/>
        <dbReference type="EC" id="2.7.4.25"/>
    </reaction>
</comment>
<dbReference type="InterPro" id="IPR027417">
    <property type="entry name" value="P-loop_NTPase"/>
</dbReference>
<evidence type="ECO:0000256" key="4">
    <source>
        <dbReference type="ARBA" id="ARBA00022741"/>
    </source>
</evidence>
<comment type="catalytic activity">
    <reaction evidence="8">
        <text>CMP + ATP = CDP + ADP</text>
        <dbReference type="Rhea" id="RHEA:11600"/>
        <dbReference type="ChEBI" id="CHEBI:30616"/>
        <dbReference type="ChEBI" id="CHEBI:58069"/>
        <dbReference type="ChEBI" id="CHEBI:60377"/>
        <dbReference type="ChEBI" id="CHEBI:456216"/>
        <dbReference type="EC" id="2.7.4.25"/>
    </reaction>
</comment>
<feature type="non-terminal residue" evidence="10">
    <location>
        <position position="214"/>
    </location>
</feature>
<keyword evidence="4" id="KW-0547">Nucleotide-binding</keyword>
<evidence type="ECO:0000259" key="9">
    <source>
        <dbReference type="Pfam" id="PF02224"/>
    </source>
</evidence>
<evidence type="ECO:0000256" key="3">
    <source>
        <dbReference type="ARBA" id="ARBA00022679"/>
    </source>
</evidence>
<evidence type="ECO:0000256" key="1">
    <source>
        <dbReference type="ARBA" id="ARBA00009427"/>
    </source>
</evidence>